<protein>
    <submittedName>
        <fullName evidence="2">Uncharacterized protein</fullName>
    </submittedName>
</protein>
<organism evidence="2 3">
    <name type="scientific">Phialemonium thermophilum</name>
    <dbReference type="NCBI Taxonomy" id="223376"/>
    <lineage>
        <taxon>Eukaryota</taxon>
        <taxon>Fungi</taxon>
        <taxon>Dikarya</taxon>
        <taxon>Ascomycota</taxon>
        <taxon>Pezizomycotina</taxon>
        <taxon>Sordariomycetes</taxon>
        <taxon>Sordariomycetidae</taxon>
        <taxon>Cephalothecales</taxon>
        <taxon>Cephalothecaceae</taxon>
        <taxon>Phialemonium</taxon>
    </lineage>
</organism>
<feature type="region of interest" description="Disordered" evidence="1">
    <location>
        <begin position="243"/>
        <end position="273"/>
    </location>
</feature>
<feature type="compositionally biased region" description="Low complexity" evidence="1">
    <location>
        <begin position="27"/>
        <end position="39"/>
    </location>
</feature>
<feature type="compositionally biased region" description="Basic and acidic residues" evidence="1">
    <location>
        <begin position="1"/>
        <end position="23"/>
    </location>
</feature>
<feature type="compositionally biased region" description="Low complexity" evidence="1">
    <location>
        <begin position="202"/>
        <end position="215"/>
    </location>
</feature>
<keyword evidence="3" id="KW-1185">Reference proteome</keyword>
<evidence type="ECO:0000313" key="3">
    <source>
        <dbReference type="Proteomes" id="UP001586593"/>
    </source>
</evidence>
<dbReference type="SUPFAM" id="SSF53067">
    <property type="entry name" value="Actin-like ATPase domain"/>
    <property type="match status" value="1"/>
</dbReference>
<sequence>MTDASAERAASENAAEAKEEGHGEQQTTAAETTTTTANEEAPKTEESNGQPKPEGEEGDAPKPEDDQAEANAEEKPKEDGTTAAPNAETNTTAAQAAPSAETTTVTERQSRRVRRDIEVGLERFLFADRAEIDRIVTGIYRTVQGIEDMYMRPACWENLVFVGNGARLRGLKDNIIQTLNARHLISPSTATMFTSELPSNLGTPSGTGSQTPTSTFAGSGGGHQLPTSSNVNPLLQAATTANLGAGAGAPGGGQGTPGGEGAGGQPSHHFHSQTPTAIKLAQLPTYLSEWSKHGFEEAMFLGAQVAARLAFCVHNLDAQGLEAQRMMSLSRVDYNELGPKGIRSHSMLG</sequence>
<feature type="compositionally biased region" description="Gly residues" evidence="1">
    <location>
        <begin position="245"/>
        <end position="264"/>
    </location>
</feature>
<feature type="region of interest" description="Disordered" evidence="1">
    <location>
        <begin position="195"/>
        <end position="229"/>
    </location>
</feature>
<reference evidence="2 3" key="1">
    <citation type="journal article" date="2024" name="Commun. Biol.">
        <title>Comparative genomic analysis of thermophilic fungi reveals convergent evolutionary adaptations and gene losses.</title>
        <authorList>
            <person name="Steindorff A.S."/>
            <person name="Aguilar-Pontes M.V."/>
            <person name="Robinson A.J."/>
            <person name="Andreopoulos B."/>
            <person name="LaButti K."/>
            <person name="Kuo A."/>
            <person name="Mondo S."/>
            <person name="Riley R."/>
            <person name="Otillar R."/>
            <person name="Haridas S."/>
            <person name="Lipzen A."/>
            <person name="Grimwood J."/>
            <person name="Schmutz J."/>
            <person name="Clum A."/>
            <person name="Reid I.D."/>
            <person name="Moisan M.C."/>
            <person name="Butler G."/>
            <person name="Nguyen T.T.M."/>
            <person name="Dewar K."/>
            <person name="Conant G."/>
            <person name="Drula E."/>
            <person name="Henrissat B."/>
            <person name="Hansel C."/>
            <person name="Singer S."/>
            <person name="Hutchinson M.I."/>
            <person name="de Vries R.P."/>
            <person name="Natvig D.O."/>
            <person name="Powell A.J."/>
            <person name="Tsang A."/>
            <person name="Grigoriev I.V."/>
        </authorList>
    </citation>
    <scope>NUCLEOTIDE SEQUENCE [LARGE SCALE GENOMIC DNA]</scope>
    <source>
        <strain evidence="2 3">ATCC 24622</strain>
    </source>
</reference>
<dbReference type="InterPro" id="IPR043129">
    <property type="entry name" value="ATPase_NBD"/>
</dbReference>
<gene>
    <name evidence="2" type="ORF">VTK73DRAFT_2171</name>
</gene>
<dbReference type="Gene3D" id="3.30.420.40">
    <property type="match status" value="2"/>
</dbReference>
<dbReference type="EMBL" id="JAZHXJ010001590">
    <property type="protein sequence ID" value="KAL1844612.1"/>
    <property type="molecule type" value="Genomic_DNA"/>
</dbReference>
<accession>A0ABR3VSM9</accession>
<feature type="region of interest" description="Disordered" evidence="1">
    <location>
        <begin position="1"/>
        <end position="110"/>
    </location>
</feature>
<evidence type="ECO:0000256" key="1">
    <source>
        <dbReference type="SAM" id="MobiDB-lite"/>
    </source>
</evidence>
<name>A0ABR3VSM9_9PEZI</name>
<feature type="compositionally biased region" description="Basic and acidic residues" evidence="1">
    <location>
        <begin position="53"/>
        <end position="65"/>
    </location>
</feature>
<feature type="compositionally biased region" description="Low complexity" evidence="1">
    <location>
        <begin position="81"/>
        <end position="98"/>
    </location>
</feature>
<dbReference type="Proteomes" id="UP001586593">
    <property type="component" value="Unassembled WGS sequence"/>
</dbReference>
<evidence type="ECO:0000313" key="2">
    <source>
        <dbReference type="EMBL" id="KAL1844612.1"/>
    </source>
</evidence>
<comment type="caution">
    <text evidence="2">The sequence shown here is derived from an EMBL/GenBank/DDBJ whole genome shotgun (WGS) entry which is preliminary data.</text>
</comment>
<proteinExistence type="predicted"/>